<dbReference type="Gene3D" id="2.170.270.10">
    <property type="entry name" value="SET domain"/>
    <property type="match status" value="1"/>
</dbReference>
<dbReference type="EMBL" id="OV121135">
    <property type="protein sequence ID" value="CAH0554572.1"/>
    <property type="molecule type" value="Genomic_DNA"/>
</dbReference>
<dbReference type="GO" id="GO:0008270">
    <property type="term" value="F:zinc ion binding"/>
    <property type="evidence" value="ECO:0007669"/>
    <property type="project" value="UniProtKB-KW"/>
</dbReference>
<dbReference type="SMART" id="SM00355">
    <property type="entry name" value="ZnF_C2H2"/>
    <property type="match status" value="13"/>
</dbReference>
<dbReference type="OrthoDB" id="3535323at2759"/>
<evidence type="ECO:0000313" key="11">
    <source>
        <dbReference type="EMBL" id="CAH0554572.1"/>
    </source>
</evidence>
<dbReference type="Pfam" id="PF21549">
    <property type="entry name" value="PRDM2_PR"/>
    <property type="match status" value="1"/>
</dbReference>
<keyword evidence="2" id="KW-0479">Metal-binding</keyword>
<feature type="domain" description="C2H2-type" evidence="10">
    <location>
        <begin position="678"/>
        <end position="706"/>
    </location>
</feature>
<feature type="domain" description="C2H2-type" evidence="10">
    <location>
        <begin position="792"/>
        <end position="820"/>
    </location>
</feature>
<dbReference type="SUPFAM" id="SSF57667">
    <property type="entry name" value="beta-beta-alpha zinc fingers"/>
    <property type="match status" value="4"/>
</dbReference>
<feature type="domain" description="C2H2-type" evidence="10">
    <location>
        <begin position="433"/>
        <end position="460"/>
    </location>
</feature>
<evidence type="ECO:0000256" key="6">
    <source>
        <dbReference type="ARBA" id="ARBA00023125"/>
    </source>
</evidence>
<keyword evidence="7" id="KW-0539">Nucleus</keyword>
<dbReference type="Gene3D" id="3.30.160.60">
    <property type="entry name" value="Classic Zinc Finger"/>
    <property type="match status" value="6"/>
</dbReference>
<feature type="region of interest" description="Disordered" evidence="9">
    <location>
        <begin position="755"/>
        <end position="778"/>
    </location>
</feature>
<evidence type="ECO:0000313" key="12">
    <source>
        <dbReference type="Proteomes" id="UP001154078"/>
    </source>
</evidence>
<feature type="domain" description="C2H2-type" evidence="10">
    <location>
        <begin position="524"/>
        <end position="551"/>
    </location>
</feature>
<dbReference type="PROSITE" id="PS50157">
    <property type="entry name" value="ZINC_FINGER_C2H2_2"/>
    <property type="match status" value="11"/>
</dbReference>
<dbReference type="InterPro" id="IPR013087">
    <property type="entry name" value="Znf_C2H2_type"/>
</dbReference>
<evidence type="ECO:0000256" key="4">
    <source>
        <dbReference type="ARBA" id="ARBA00022771"/>
    </source>
</evidence>
<accession>A0A9P0FFT9</accession>
<evidence type="ECO:0000259" key="10">
    <source>
        <dbReference type="PROSITE" id="PS50157"/>
    </source>
</evidence>
<evidence type="ECO:0000256" key="2">
    <source>
        <dbReference type="ARBA" id="ARBA00022723"/>
    </source>
</evidence>
<dbReference type="GO" id="GO:0008170">
    <property type="term" value="F:N-methyltransferase activity"/>
    <property type="evidence" value="ECO:0007669"/>
    <property type="project" value="UniProtKB-ARBA"/>
</dbReference>
<dbReference type="GO" id="GO:0006357">
    <property type="term" value="P:regulation of transcription by RNA polymerase II"/>
    <property type="evidence" value="ECO:0007669"/>
    <property type="project" value="TreeGrafter"/>
</dbReference>
<keyword evidence="4 8" id="KW-0863">Zinc-finger</keyword>
<dbReference type="GO" id="GO:0008276">
    <property type="term" value="F:protein methyltransferase activity"/>
    <property type="evidence" value="ECO:0007669"/>
    <property type="project" value="UniProtKB-ARBA"/>
</dbReference>
<evidence type="ECO:0000256" key="7">
    <source>
        <dbReference type="ARBA" id="ARBA00023242"/>
    </source>
</evidence>
<dbReference type="GO" id="GO:0003700">
    <property type="term" value="F:DNA-binding transcription factor activity"/>
    <property type="evidence" value="ECO:0007669"/>
    <property type="project" value="TreeGrafter"/>
</dbReference>
<feature type="domain" description="C2H2-type" evidence="10">
    <location>
        <begin position="621"/>
        <end position="643"/>
    </location>
</feature>
<comment type="subcellular location">
    <subcellularLocation>
        <location evidence="1">Nucleus</location>
    </subcellularLocation>
</comment>
<evidence type="ECO:0000256" key="1">
    <source>
        <dbReference type="ARBA" id="ARBA00004123"/>
    </source>
</evidence>
<feature type="domain" description="C2H2-type" evidence="10">
    <location>
        <begin position="706"/>
        <end position="733"/>
    </location>
</feature>
<dbReference type="GO" id="GO:0000978">
    <property type="term" value="F:RNA polymerase II cis-regulatory region sequence-specific DNA binding"/>
    <property type="evidence" value="ECO:0007669"/>
    <property type="project" value="TreeGrafter"/>
</dbReference>
<proteinExistence type="predicted"/>
<dbReference type="PANTHER" id="PTHR24404:SF114">
    <property type="entry name" value="KLUMPFUSS, ISOFORM B-RELATED"/>
    <property type="match status" value="1"/>
</dbReference>
<gene>
    <name evidence="11" type="ORF">MELIAE_LOCUS6121</name>
</gene>
<evidence type="ECO:0000256" key="3">
    <source>
        <dbReference type="ARBA" id="ARBA00022737"/>
    </source>
</evidence>
<evidence type="ECO:0000256" key="5">
    <source>
        <dbReference type="ARBA" id="ARBA00022833"/>
    </source>
</evidence>
<dbReference type="GO" id="GO:0005634">
    <property type="term" value="C:nucleus"/>
    <property type="evidence" value="ECO:0007669"/>
    <property type="project" value="UniProtKB-SubCell"/>
</dbReference>
<dbReference type="Proteomes" id="UP001154078">
    <property type="component" value="Chromosome 4"/>
</dbReference>
<dbReference type="Pfam" id="PF00096">
    <property type="entry name" value="zf-C2H2"/>
    <property type="match status" value="4"/>
</dbReference>
<keyword evidence="12" id="KW-1185">Reference proteome</keyword>
<name>A0A9P0FFT9_BRAAE</name>
<dbReference type="GO" id="GO:0008757">
    <property type="term" value="F:S-adenosylmethionine-dependent methyltransferase activity"/>
    <property type="evidence" value="ECO:0007669"/>
    <property type="project" value="UniProtKB-ARBA"/>
</dbReference>
<protein>
    <recommendedName>
        <fullName evidence="10">C2H2-type domain-containing protein</fullName>
    </recommendedName>
</protein>
<dbReference type="PROSITE" id="PS00028">
    <property type="entry name" value="ZINC_FINGER_C2H2_1"/>
    <property type="match status" value="11"/>
</dbReference>
<reference evidence="11" key="1">
    <citation type="submission" date="2021-12" db="EMBL/GenBank/DDBJ databases">
        <authorList>
            <person name="King R."/>
        </authorList>
    </citation>
    <scope>NUCLEOTIDE SEQUENCE</scope>
</reference>
<keyword evidence="5" id="KW-0862">Zinc</keyword>
<feature type="domain" description="C2H2-type" evidence="10">
    <location>
        <begin position="734"/>
        <end position="762"/>
    </location>
</feature>
<evidence type="ECO:0000256" key="8">
    <source>
        <dbReference type="PROSITE-ProRule" id="PRU00042"/>
    </source>
</evidence>
<feature type="domain" description="C2H2-type" evidence="10">
    <location>
        <begin position="837"/>
        <end position="865"/>
    </location>
</feature>
<sequence length="1007" mass="114351">MDTIVQGAPDDGAQDLSLVDTEWTSVSTDLGNNNAGGYVYIAIKMDQQTGLATQQEVFSDFDTHVSPLDPNMSSVARYSPVYNEPTNDFSPIVFVTQDNGNQVQPELCNILNPQSHLETMPTVLCNNDIREVNNQYLELVGDPTQTNTIVNASGVDNLQLVPEGEQAVELLITDQETGISYSVSTQELLVERCLEDPQLLETLAPDDALLDHAGNLTLKDEDLNEEILRVSQVDATVNNYINSLAFGDIVKNEEELGYVKMETRRNGKTDLDDEEQLLSCVYSISDKPILSRARASLPASFLVISIINEENAVFAKKVIPKSSQFGPLEGLYVHVKSDEVVKVDNNILQLFVKLDDGVYKVDFSDENSSNWMGFVRKAQNFEEQNLLVSEDNGSLYFITTKPILPKQELKVGYSNAYAQQFNLPILEPKQEFWNCYECTEIFTNHEDLQKHLDVHDNKAKDENVEPKKLKKKSKIKKHNSSAVECNLCGDIQFNYIGLKKHLSETHQVTSPKSVEESFSIITNYECDVCHIGFKSEALLKIHQLQHDADSSEEQANHVCPACQRKFPTQRQLVNHVKQHALPQAAANPVTYKCSICCKPFSTKERLQKHMIAHAANENKPIKCDYCPKRFLNNSALSCHVKTHYHGTKMFECPICKESFDHVLKLKLHVPLHCENNQYTCPYCKKTFKQYSVIRKHIRAFHCDKKYSCTECDATFMNQDKLKLHKLKHSNHREFLCAGCGKQFKRKDKLTEHIKKVHSEERENSTPSPTEEVKKETKKKSKCEPTDFHRFIYKCHTCMVGFKRRGMLVNHLAKRHPDIPPDSVPELNLPILQTTRIYYCQYCEKFYKSSSKRKVHILKNHPGEELPMSNRKQNSLQVSSLPNPTYSQTVGSKTTTPQNCEWCHKQYASKAKLLQHKAKKHQDMLGNDGSDVKTEATKENVDVNDTPVVTEEELVNLITNTIDGYNIEDDSQYLSINENCGSFIESGELETSSLYRLSTTSNGLLPPR</sequence>
<organism evidence="11 12">
    <name type="scientific">Brassicogethes aeneus</name>
    <name type="common">Rape pollen beetle</name>
    <name type="synonym">Meligethes aeneus</name>
    <dbReference type="NCBI Taxonomy" id="1431903"/>
    <lineage>
        <taxon>Eukaryota</taxon>
        <taxon>Metazoa</taxon>
        <taxon>Ecdysozoa</taxon>
        <taxon>Arthropoda</taxon>
        <taxon>Hexapoda</taxon>
        <taxon>Insecta</taxon>
        <taxon>Pterygota</taxon>
        <taxon>Neoptera</taxon>
        <taxon>Endopterygota</taxon>
        <taxon>Coleoptera</taxon>
        <taxon>Polyphaga</taxon>
        <taxon>Cucujiformia</taxon>
        <taxon>Nitidulidae</taxon>
        <taxon>Meligethinae</taxon>
        <taxon>Brassicogethes</taxon>
    </lineage>
</organism>
<dbReference type="InterPro" id="IPR036236">
    <property type="entry name" value="Znf_C2H2_sf"/>
</dbReference>
<evidence type="ECO:0000256" key="9">
    <source>
        <dbReference type="SAM" id="MobiDB-lite"/>
    </source>
</evidence>
<dbReference type="AlphaFoldDB" id="A0A9P0FFT9"/>
<feature type="domain" description="C2H2-type" evidence="10">
    <location>
        <begin position="650"/>
        <end position="677"/>
    </location>
</feature>
<dbReference type="InterPro" id="IPR050589">
    <property type="entry name" value="Ikaros_C2H2-ZF"/>
</dbReference>
<dbReference type="Pfam" id="PF13894">
    <property type="entry name" value="zf-C2H2_4"/>
    <property type="match status" value="1"/>
</dbReference>
<feature type="domain" description="C2H2-type" evidence="10">
    <location>
        <begin position="557"/>
        <end position="584"/>
    </location>
</feature>
<keyword evidence="3" id="KW-0677">Repeat</keyword>
<dbReference type="PANTHER" id="PTHR24404">
    <property type="entry name" value="ZINC FINGER PROTEIN"/>
    <property type="match status" value="1"/>
</dbReference>
<dbReference type="InterPro" id="IPR001214">
    <property type="entry name" value="SET_dom"/>
</dbReference>
<feature type="domain" description="C2H2-type" evidence="10">
    <location>
        <begin position="591"/>
        <end position="618"/>
    </location>
</feature>
<dbReference type="InterPro" id="IPR046341">
    <property type="entry name" value="SET_dom_sf"/>
</dbReference>
<keyword evidence="6" id="KW-0238">DNA-binding</keyword>